<evidence type="ECO:0000313" key="11">
    <source>
        <dbReference type="EMBL" id="QUH31814.1"/>
    </source>
</evidence>
<dbReference type="EMBL" id="CP058561">
    <property type="protein sequence ID" value="QUH31814.1"/>
    <property type="molecule type" value="Genomic_DNA"/>
</dbReference>
<dbReference type="InterPro" id="IPR005467">
    <property type="entry name" value="His_kinase_dom"/>
</dbReference>
<evidence type="ECO:0000259" key="9">
    <source>
        <dbReference type="PROSITE" id="PS50109"/>
    </source>
</evidence>
<comment type="catalytic activity">
    <reaction evidence="1">
        <text>ATP + protein L-histidine = ADP + protein N-phospho-L-histidine.</text>
        <dbReference type="EC" id="2.7.13.3"/>
    </reaction>
</comment>
<dbReference type="RefSeq" id="WP_212691742.1">
    <property type="nucleotide sequence ID" value="NZ_CP058561.1"/>
</dbReference>
<name>A0A8J8MEU9_9FIRM</name>
<dbReference type="InterPro" id="IPR010559">
    <property type="entry name" value="Sig_transdc_His_kin_internal"/>
</dbReference>
<dbReference type="Pfam" id="PF00672">
    <property type="entry name" value="HAMP"/>
    <property type="match status" value="1"/>
</dbReference>
<proteinExistence type="predicted"/>
<dbReference type="Proteomes" id="UP000677305">
    <property type="component" value="Chromosome"/>
</dbReference>
<dbReference type="SMART" id="SM00387">
    <property type="entry name" value="HATPase_c"/>
    <property type="match status" value="1"/>
</dbReference>
<dbReference type="PROSITE" id="PS50885">
    <property type="entry name" value="HAMP"/>
    <property type="match status" value="1"/>
</dbReference>
<dbReference type="GO" id="GO:0000155">
    <property type="term" value="F:phosphorelay sensor kinase activity"/>
    <property type="evidence" value="ECO:0007669"/>
    <property type="project" value="InterPro"/>
</dbReference>
<dbReference type="EC" id="2.7.13.3" evidence="3"/>
<dbReference type="AlphaFoldDB" id="A0A8J8MEU9"/>
<dbReference type="PROSITE" id="PS50109">
    <property type="entry name" value="HIS_KIN"/>
    <property type="match status" value="1"/>
</dbReference>
<dbReference type="Gene3D" id="3.30.565.10">
    <property type="entry name" value="Histidine kinase-like ATPase, C-terminal domain"/>
    <property type="match status" value="1"/>
</dbReference>
<dbReference type="InterPro" id="IPR050640">
    <property type="entry name" value="Bact_2-comp_sensor_kinase"/>
</dbReference>
<evidence type="ECO:0000256" key="8">
    <source>
        <dbReference type="SAM" id="Phobius"/>
    </source>
</evidence>
<accession>A0A8J8MEU9</accession>
<sequence>MNAIVHKLKSRLKIFDSIKNKLILYVTIVFILVIGSILLANINFKTFFGEYNSLYNKYNALNSFYSNINESTEHIKSYYYNKDKEDLDKYLVNISIASRKIKYLQSTSVDEDTRWEYKKLSNMLDTYKEKIDLALEDSFSNNIVHYETIVNINELINRTMIKYYNVIIDEMNASGETLQANWQTQRYTTSIIILIIIIFCIVFSILFIRGINKPIGQLVRGVKKILRGNYNIPKIKGGGEEIQILANAFNKMASSLGYYVREMQEKAKLQGRLLEQENDNLKMQHIIRETELRALQSQMNPHFLFNTLSIISKMAYIESAPKTCELMEATTELLRYNIDKSSKVSDLNSEIQCLKNYLYIQRKRFGERIKFELDCEKDLPNVKMPALIIQPIVENAIVHGVDNMVSDGLISINIFMVKDVICISVEDNGIGIDSEKIDSILSFEKDDEDSSGIGVINVKKRLEMFFGMKKVFNIESSSGCGTVVTINLPLTANSEELLSCIRL</sequence>
<comment type="subcellular location">
    <subcellularLocation>
        <location evidence="2">Membrane</location>
    </subcellularLocation>
</comment>
<dbReference type="InterPro" id="IPR004358">
    <property type="entry name" value="Sig_transdc_His_kin-like_C"/>
</dbReference>
<dbReference type="GO" id="GO:0016020">
    <property type="term" value="C:membrane"/>
    <property type="evidence" value="ECO:0007669"/>
    <property type="project" value="UniProtKB-SubCell"/>
</dbReference>
<keyword evidence="8" id="KW-0472">Membrane</keyword>
<feature type="transmembrane region" description="Helical" evidence="8">
    <location>
        <begin position="187"/>
        <end position="208"/>
    </location>
</feature>
<dbReference type="CDD" id="cd06225">
    <property type="entry name" value="HAMP"/>
    <property type="match status" value="1"/>
</dbReference>
<dbReference type="Pfam" id="PF06580">
    <property type="entry name" value="His_kinase"/>
    <property type="match status" value="1"/>
</dbReference>
<dbReference type="InterPro" id="IPR003660">
    <property type="entry name" value="HAMP_dom"/>
</dbReference>
<dbReference type="Gene3D" id="6.10.340.10">
    <property type="match status" value="1"/>
</dbReference>
<protein>
    <recommendedName>
        <fullName evidence="3">histidine kinase</fullName>
        <ecNumber evidence="3">2.7.13.3</ecNumber>
    </recommendedName>
</protein>
<keyword evidence="8" id="KW-0812">Transmembrane</keyword>
<keyword evidence="4" id="KW-0597">Phosphoprotein</keyword>
<keyword evidence="5" id="KW-0808">Transferase</keyword>
<feature type="transmembrane region" description="Helical" evidence="8">
    <location>
        <begin position="21"/>
        <end position="44"/>
    </location>
</feature>
<evidence type="ECO:0000256" key="3">
    <source>
        <dbReference type="ARBA" id="ARBA00012438"/>
    </source>
</evidence>
<evidence type="ECO:0000256" key="7">
    <source>
        <dbReference type="ARBA" id="ARBA00023012"/>
    </source>
</evidence>
<dbReference type="PANTHER" id="PTHR34220:SF7">
    <property type="entry name" value="SENSOR HISTIDINE KINASE YPDA"/>
    <property type="match status" value="1"/>
</dbReference>
<dbReference type="Pfam" id="PF02518">
    <property type="entry name" value="HATPase_c"/>
    <property type="match status" value="1"/>
</dbReference>
<dbReference type="InterPro" id="IPR003594">
    <property type="entry name" value="HATPase_dom"/>
</dbReference>
<keyword evidence="6 11" id="KW-0418">Kinase</keyword>
<evidence type="ECO:0000313" key="12">
    <source>
        <dbReference type="Proteomes" id="UP000677305"/>
    </source>
</evidence>
<dbReference type="SUPFAM" id="SSF55874">
    <property type="entry name" value="ATPase domain of HSP90 chaperone/DNA topoisomerase II/histidine kinase"/>
    <property type="match status" value="1"/>
</dbReference>
<dbReference type="SMART" id="SM00304">
    <property type="entry name" value="HAMP"/>
    <property type="match status" value="1"/>
</dbReference>
<feature type="domain" description="Histidine kinase" evidence="9">
    <location>
        <begin position="388"/>
        <end position="492"/>
    </location>
</feature>
<feature type="domain" description="HAMP" evidence="10">
    <location>
        <begin position="209"/>
        <end position="261"/>
    </location>
</feature>
<dbReference type="InterPro" id="IPR036890">
    <property type="entry name" value="HATPase_C_sf"/>
</dbReference>
<dbReference type="PRINTS" id="PR00344">
    <property type="entry name" value="BCTRLSENSOR"/>
</dbReference>
<reference evidence="11 12" key="1">
    <citation type="submission" date="2020-07" db="EMBL/GenBank/DDBJ databases">
        <title>Vallitalea guaymasensis genome.</title>
        <authorList>
            <person name="Postec A."/>
        </authorList>
    </citation>
    <scope>NUCLEOTIDE SEQUENCE [LARGE SCALE GENOMIC DNA]</scope>
    <source>
        <strain evidence="11 12">Ra1766G1</strain>
    </source>
</reference>
<evidence type="ECO:0000256" key="1">
    <source>
        <dbReference type="ARBA" id="ARBA00000085"/>
    </source>
</evidence>
<evidence type="ECO:0000256" key="2">
    <source>
        <dbReference type="ARBA" id="ARBA00004370"/>
    </source>
</evidence>
<keyword evidence="12" id="KW-1185">Reference proteome</keyword>
<evidence type="ECO:0000256" key="4">
    <source>
        <dbReference type="ARBA" id="ARBA00022553"/>
    </source>
</evidence>
<organism evidence="11 12">
    <name type="scientific">Vallitalea guaymasensis</name>
    <dbReference type="NCBI Taxonomy" id="1185412"/>
    <lineage>
        <taxon>Bacteria</taxon>
        <taxon>Bacillati</taxon>
        <taxon>Bacillota</taxon>
        <taxon>Clostridia</taxon>
        <taxon>Lachnospirales</taxon>
        <taxon>Vallitaleaceae</taxon>
        <taxon>Vallitalea</taxon>
    </lineage>
</organism>
<evidence type="ECO:0000259" key="10">
    <source>
        <dbReference type="PROSITE" id="PS50885"/>
    </source>
</evidence>
<keyword evidence="7" id="KW-0902">Two-component regulatory system</keyword>
<dbReference type="KEGG" id="vgu:HYG85_23910"/>
<gene>
    <name evidence="11" type="ORF">HYG85_23910</name>
</gene>
<evidence type="ECO:0000256" key="5">
    <source>
        <dbReference type="ARBA" id="ARBA00022679"/>
    </source>
</evidence>
<dbReference type="SUPFAM" id="SSF158472">
    <property type="entry name" value="HAMP domain-like"/>
    <property type="match status" value="1"/>
</dbReference>
<dbReference type="PANTHER" id="PTHR34220">
    <property type="entry name" value="SENSOR HISTIDINE KINASE YPDA"/>
    <property type="match status" value="1"/>
</dbReference>
<evidence type="ECO:0000256" key="6">
    <source>
        <dbReference type="ARBA" id="ARBA00022777"/>
    </source>
</evidence>
<keyword evidence="8" id="KW-1133">Transmembrane helix</keyword>